<name>A0A1M6V717_9BACT</name>
<organism evidence="2 3">
    <name type="scientific">Fibrobacter intestinalis</name>
    <dbReference type="NCBI Taxonomy" id="28122"/>
    <lineage>
        <taxon>Bacteria</taxon>
        <taxon>Pseudomonadati</taxon>
        <taxon>Fibrobacterota</taxon>
        <taxon>Fibrobacteria</taxon>
        <taxon>Fibrobacterales</taxon>
        <taxon>Fibrobacteraceae</taxon>
        <taxon>Fibrobacter</taxon>
    </lineage>
</organism>
<protein>
    <submittedName>
        <fullName evidence="2">Uncharacterized protein</fullName>
    </submittedName>
</protein>
<keyword evidence="3" id="KW-1185">Reference proteome</keyword>
<evidence type="ECO:0000313" key="3">
    <source>
        <dbReference type="Proteomes" id="UP000184275"/>
    </source>
</evidence>
<dbReference type="Proteomes" id="UP000184275">
    <property type="component" value="Unassembled WGS sequence"/>
</dbReference>
<keyword evidence="1" id="KW-0812">Transmembrane</keyword>
<sequence>MDEEDKRMNRLILNGCLLFVILAVAVLIASYVFYGEEGMEKCFAGLFALVGLVVYFLFWKK</sequence>
<accession>A0A1M6V717</accession>
<keyword evidence="1" id="KW-1133">Transmembrane helix</keyword>
<gene>
    <name evidence="2" type="ORF">SAMN05720469_11720</name>
</gene>
<proteinExistence type="predicted"/>
<evidence type="ECO:0000256" key="1">
    <source>
        <dbReference type="SAM" id="Phobius"/>
    </source>
</evidence>
<evidence type="ECO:0000313" key="2">
    <source>
        <dbReference type="EMBL" id="SHK77287.1"/>
    </source>
</evidence>
<keyword evidence="1" id="KW-0472">Membrane</keyword>
<dbReference type="EMBL" id="FRAW01000017">
    <property type="protein sequence ID" value="SHK77287.1"/>
    <property type="molecule type" value="Genomic_DNA"/>
</dbReference>
<dbReference type="AlphaFoldDB" id="A0A1M6V717"/>
<reference evidence="3" key="1">
    <citation type="submission" date="2016-11" db="EMBL/GenBank/DDBJ databases">
        <authorList>
            <person name="Varghese N."/>
            <person name="Submissions S."/>
        </authorList>
    </citation>
    <scope>NUCLEOTIDE SEQUENCE [LARGE SCALE GENOMIC DNA]</scope>
    <source>
        <strain evidence="3">UWOS</strain>
    </source>
</reference>
<feature type="transmembrane region" description="Helical" evidence="1">
    <location>
        <begin position="38"/>
        <end position="58"/>
    </location>
</feature>
<feature type="transmembrane region" description="Helical" evidence="1">
    <location>
        <begin position="12"/>
        <end position="32"/>
    </location>
</feature>